<keyword evidence="1" id="KW-1133">Transmembrane helix</keyword>
<keyword evidence="1" id="KW-0812">Transmembrane</keyword>
<gene>
    <name evidence="2" type="ORF">H9L24_04330</name>
</gene>
<keyword evidence="3" id="KW-1185">Reference proteome</keyword>
<feature type="transmembrane region" description="Helical" evidence="1">
    <location>
        <begin position="423"/>
        <end position="446"/>
    </location>
</feature>
<feature type="transmembrane region" description="Helical" evidence="1">
    <location>
        <begin position="217"/>
        <end position="243"/>
    </location>
</feature>
<dbReference type="InterPro" id="IPR018674">
    <property type="entry name" value="DUF2142_membrane"/>
</dbReference>
<dbReference type="EMBL" id="CP060790">
    <property type="protein sequence ID" value="QNP60146.1"/>
    <property type="molecule type" value="Genomic_DNA"/>
</dbReference>
<dbReference type="AlphaFoldDB" id="A0A7H0HHY0"/>
<name>A0A7H0HHY0_9BURK</name>
<dbReference type="RefSeq" id="WP_187737127.1">
    <property type="nucleotide sequence ID" value="NZ_CP060790.1"/>
</dbReference>
<reference evidence="2 3" key="1">
    <citation type="submission" date="2020-08" db="EMBL/GenBank/DDBJ databases">
        <title>Genome sequence of Acidovorax monticola KACC 19171T.</title>
        <authorList>
            <person name="Hyun D.-W."/>
            <person name="Bae J.-W."/>
        </authorList>
    </citation>
    <scope>NUCLEOTIDE SEQUENCE [LARGE SCALE GENOMIC DNA]</scope>
    <source>
        <strain evidence="2 3">KACC 19171</strain>
    </source>
</reference>
<evidence type="ECO:0000313" key="3">
    <source>
        <dbReference type="Proteomes" id="UP000516057"/>
    </source>
</evidence>
<feature type="transmembrane region" description="Helical" evidence="1">
    <location>
        <begin position="143"/>
        <end position="171"/>
    </location>
</feature>
<keyword evidence="1" id="KW-0472">Membrane</keyword>
<organism evidence="2 3">
    <name type="scientific">Paenacidovorax monticola</name>
    <dbReference type="NCBI Taxonomy" id="1926868"/>
    <lineage>
        <taxon>Bacteria</taxon>
        <taxon>Pseudomonadati</taxon>
        <taxon>Pseudomonadota</taxon>
        <taxon>Betaproteobacteria</taxon>
        <taxon>Burkholderiales</taxon>
        <taxon>Comamonadaceae</taxon>
        <taxon>Paenacidovorax</taxon>
    </lineage>
</organism>
<sequence>MNQRTRLGLFAFIIFLIAAVVTRVMPAVQSPDENVHLLRADMIAHGQWLLQPDAQRLKGREGGWVDANLDSFLAAMMPRSGNPPAKVVMERAKDINWAGHQVFANSAGTGYYIPLIYVPHAAGLFISRQLDFSMRTSYELTRAIVIATSFAIIVWACLLHTPSPLALMLLLTPMSIFQFLSPTIDGLCASITLLIVSIWILLNREPPGKSVSRLEYLLYLLIFILCSARTNLLPALLIPAFILKNNYSSQRLIATLVLYTLTLGWIAFGVFSTYDHRVVRSLPTTEIMIRYLRSPSEFFILLWDTVMDNDLRRFYKHSFIGILGWIDTPISRQSIRIIFSALILVVLIQAFRAPWRSALEMRGLMLFISFSSALLIFFAMAVSWSNYPALRIIGVHGRYFTIPAIFLAYAFENLNAGKPALKPWVVFALLCFSGYSLYAMTSAVIIQHEMPFF</sequence>
<feature type="transmembrane region" description="Helical" evidence="1">
    <location>
        <begin position="390"/>
        <end position="411"/>
    </location>
</feature>
<feature type="transmembrane region" description="Helical" evidence="1">
    <location>
        <begin position="252"/>
        <end position="274"/>
    </location>
</feature>
<feature type="transmembrane region" description="Helical" evidence="1">
    <location>
        <begin position="183"/>
        <end position="202"/>
    </location>
</feature>
<feature type="transmembrane region" description="Helical" evidence="1">
    <location>
        <begin position="363"/>
        <end position="384"/>
    </location>
</feature>
<protein>
    <submittedName>
        <fullName evidence="2">DUF2142 domain-containing protein</fullName>
    </submittedName>
</protein>
<proteinExistence type="predicted"/>
<accession>A0A7H0HHY0</accession>
<dbReference type="Pfam" id="PF09913">
    <property type="entry name" value="DUF2142"/>
    <property type="match status" value="1"/>
</dbReference>
<evidence type="ECO:0000256" key="1">
    <source>
        <dbReference type="SAM" id="Phobius"/>
    </source>
</evidence>
<evidence type="ECO:0000313" key="2">
    <source>
        <dbReference type="EMBL" id="QNP60146.1"/>
    </source>
</evidence>
<feature type="transmembrane region" description="Helical" evidence="1">
    <location>
        <begin position="333"/>
        <end position="351"/>
    </location>
</feature>
<dbReference type="KEGG" id="amon:H9L24_04330"/>
<dbReference type="Proteomes" id="UP000516057">
    <property type="component" value="Chromosome"/>
</dbReference>